<keyword evidence="2" id="KW-1133">Transmembrane helix</keyword>
<dbReference type="EMBL" id="JABFNT010000056">
    <property type="protein sequence ID" value="NOJ80361.1"/>
    <property type="molecule type" value="Genomic_DNA"/>
</dbReference>
<comment type="caution">
    <text evidence="4">The sequence shown here is derived from an EMBL/GenBank/DDBJ whole genome shotgun (WGS) entry which is preliminary data.</text>
</comment>
<dbReference type="SUPFAM" id="SSF54523">
    <property type="entry name" value="Pili subunits"/>
    <property type="match status" value="1"/>
</dbReference>
<protein>
    <submittedName>
        <fullName evidence="4">General secretion pathway protein GspG</fullName>
    </submittedName>
</protein>
<accession>A0A7Y4IJN3</accession>
<dbReference type="Proteomes" id="UP000533080">
    <property type="component" value="Unassembled WGS sequence"/>
</dbReference>
<feature type="domain" description="Type II secretion system protein GspG C-terminal" evidence="3">
    <location>
        <begin position="53"/>
        <end position="140"/>
    </location>
</feature>
<feature type="region of interest" description="Disordered" evidence="1">
    <location>
        <begin position="126"/>
        <end position="151"/>
    </location>
</feature>
<keyword evidence="2" id="KW-0812">Transmembrane</keyword>
<dbReference type="InterPro" id="IPR045584">
    <property type="entry name" value="Pilin-like"/>
</dbReference>
<organism evidence="4 5">
    <name type="scientific">Myxococcus xanthus</name>
    <dbReference type="NCBI Taxonomy" id="34"/>
    <lineage>
        <taxon>Bacteria</taxon>
        <taxon>Pseudomonadati</taxon>
        <taxon>Myxococcota</taxon>
        <taxon>Myxococcia</taxon>
        <taxon>Myxococcales</taxon>
        <taxon>Cystobacterineae</taxon>
        <taxon>Myxococcaceae</taxon>
        <taxon>Myxococcus</taxon>
    </lineage>
</organism>
<evidence type="ECO:0000259" key="3">
    <source>
        <dbReference type="Pfam" id="PF08334"/>
    </source>
</evidence>
<evidence type="ECO:0000313" key="5">
    <source>
        <dbReference type="Proteomes" id="UP000533080"/>
    </source>
</evidence>
<evidence type="ECO:0000313" key="4">
    <source>
        <dbReference type="EMBL" id="NOJ80361.1"/>
    </source>
</evidence>
<keyword evidence="2" id="KW-0472">Membrane</keyword>
<evidence type="ECO:0000256" key="1">
    <source>
        <dbReference type="SAM" id="MobiDB-lite"/>
    </source>
</evidence>
<evidence type="ECO:0000256" key="2">
    <source>
        <dbReference type="SAM" id="Phobius"/>
    </source>
</evidence>
<dbReference type="Gene3D" id="3.30.700.10">
    <property type="entry name" value="Glycoprotein, Type 4 Pilin"/>
    <property type="match status" value="1"/>
</dbReference>
<feature type="transmembrane region" description="Helical" evidence="2">
    <location>
        <begin position="28"/>
        <end position="47"/>
    </location>
</feature>
<sequence length="151" mass="16495">MGMKEHDAIPSPTPSHEGRDRRLSLGRLLLAFIFVAATGLAFTLVYVTEDRTLDANQRRARTDIRQLEGMFKSHHRLMGRFPSQAEGFTPLIQARLLDRVPEDPWGHPYMYWMNGSTGAVVSYGADGKPGGTGPDADLSSGGVLAAGWAEP</sequence>
<dbReference type="InterPro" id="IPR013545">
    <property type="entry name" value="T2SS_protein-GspG_C"/>
</dbReference>
<dbReference type="Pfam" id="PF08334">
    <property type="entry name" value="T2SSG"/>
    <property type="match status" value="1"/>
</dbReference>
<proteinExistence type="predicted"/>
<gene>
    <name evidence="4" type="ORF">HNV28_18795</name>
</gene>
<reference evidence="4 5" key="1">
    <citation type="submission" date="2020-05" db="EMBL/GenBank/DDBJ databases">
        <authorList>
            <person name="Whitworth D."/>
        </authorList>
    </citation>
    <scope>NUCLEOTIDE SEQUENCE [LARGE SCALE GENOMIC DNA]</scope>
    <source>
        <strain evidence="4 5">AM005</strain>
    </source>
</reference>
<dbReference type="AlphaFoldDB" id="A0A7Y4IJN3"/>
<name>A0A7Y4IJN3_MYXXA</name>